<dbReference type="EC" id="2.7.1.156" evidence="14"/>
<dbReference type="InterPro" id="IPR027417">
    <property type="entry name" value="P-loop_NTPase"/>
</dbReference>
<keyword evidence="12 14" id="KW-0067">ATP-binding</keyword>
<feature type="binding site" evidence="16">
    <location>
        <position position="93"/>
    </location>
    <ligand>
        <name>GTP</name>
        <dbReference type="ChEBI" id="CHEBI:37565"/>
    </ligand>
</feature>
<proteinExistence type="inferred from homology"/>
<keyword evidence="10 14" id="KW-0547">Nucleotide-binding</keyword>
<dbReference type="GO" id="GO:0008820">
    <property type="term" value="F:cobinamide phosphate guanylyltransferase activity"/>
    <property type="evidence" value="ECO:0007669"/>
    <property type="project" value="UniProtKB-UniRule"/>
</dbReference>
<dbReference type="GO" id="GO:0009236">
    <property type="term" value="P:cobalamin biosynthetic process"/>
    <property type="evidence" value="ECO:0007669"/>
    <property type="project" value="UniProtKB-UniRule"/>
</dbReference>
<feature type="binding site" evidence="16">
    <location>
        <begin position="7"/>
        <end position="14"/>
    </location>
    <ligand>
        <name>GTP</name>
        <dbReference type="ChEBI" id="CHEBI:37565"/>
    </ligand>
</feature>
<evidence type="ECO:0000256" key="9">
    <source>
        <dbReference type="ARBA" id="ARBA00022679"/>
    </source>
</evidence>
<dbReference type="EC" id="2.7.7.62" evidence="14"/>
<evidence type="ECO:0000256" key="13">
    <source>
        <dbReference type="ARBA" id="ARBA00023134"/>
    </source>
</evidence>
<dbReference type="InterPro" id="IPR003203">
    <property type="entry name" value="CobU/CobP"/>
</dbReference>
<comment type="similarity">
    <text evidence="7 14">Belongs to the CobU/CobP family.</text>
</comment>
<sequence length="181" mass="19822">MIHLVLGGARSGKSRLALNRVLAAHEAGAGLPQSGEWPRYFVATATILDDEMNARIERHRQERDAGWTLAEVPLDLVGWLREHGQQPGVILVDCLTLWLNNQLYHFPDQDFPALFADLLDALRRSVADVWLVSNEVGLGIIPMGEITRRFVDEAGRLNQTLAAGADTVTLVVAGLPLALKG</sequence>
<dbReference type="PIRSF" id="PIRSF006135">
    <property type="entry name" value="CobU"/>
    <property type="match status" value="1"/>
</dbReference>
<evidence type="ECO:0000256" key="10">
    <source>
        <dbReference type="ARBA" id="ARBA00022741"/>
    </source>
</evidence>
<evidence type="ECO:0000256" key="15">
    <source>
        <dbReference type="PIRSR" id="PIRSR006135-1"/>
    </source>
</evidence>
<comment type="pathway">
    <text evidence="6 14">Cofactor biosynthesis; adenosylcobalamin biosynthesis; adenosylcobalamin from cob(II)yrinate a,c-diamide: step 5/7.</text>
</comment>
<evidence type="ECO:0000256" key="2">
    <source>
        <dbReference type="ARBA" id="ARBA00000711"/>
    </source>
</evidence>
<evidence type="ECO:0000313" key="18">
    <source>
        <dbReference type="Proteomes" id="UP001150830"/>
    </source>
</evidence>
<accession>A0A9X3ELU5</accession>
<keyword evidence="9 14" id="KW-0808">Transferase</keyword>
<evidence type="ECO:0000256" key="8">
    <source>
        <dbReference type="ARBA" id="ARBA00022573"/>
    </source>
</evidence>
<evidence type="ECO:0000313" key="17">
    <source>
        <dbReference type="EMBL" id="MCY0966736.1"/>
    </source>
</evidence>
<comment type="caution">
    <text evidence="17">The sequence shown here is derived from an EMBL/GenBank/DDBJ whole genome shotgun (WGS) entry which is preliminary data.</text>
</comment>
<dbReference type="GO" id="GO:0005524">
    <property type="term" value="F:ATP binding"/>
    <property type="evidence" value="ECO:0007669"/>
    <property type="project" value="UniProtKB-UniRule"/>
</dbReference>
<dbReference type="SUPFAM" id="SSF52540">
    <property type="entry name" value="P-loop containing nucleoside triphosphate hydrolases"/>
    <property type="match status" value="1"/>
</dbReference>
<feature type="binding site" evidence="16">
    <location>
        <position position="71"/>
    </location>
    <ligand>
        <name>GTP</name>
        <dbReference type="ChEBI" id="CHEBI:37565"/>
    </ligand>
</feature>
<evidence type="ECO:0000256" key="16">
    <source>
        <dbReference type="PIRSR" id="PIRSR006135-2"/>
    </source>
</evidence>
<feature type="binding site" evidence="16">
    <location>
        <begin position="60"/>
        <end position="63"/>
    </location>
    <ligand>
        <name>GTP</name>
        <dbReference type="ChEBI" id="CHEBI:37565"/>
    </ligand>
</feature>
<comment type="catalytic activity">
    <reaction evidence="2 14">
        <text>adenosylcob(III)inamide phosphate + GTP + H(+) = adenosylcob(III)inamide-GDP + diphosphate</text>
        <dbReference type="Rhea" id="RHEA:22712"/>
        <dbReference type="ChEBI" id="CHEBI:15378"/>
        <dbReference type="ChEBI" id="CHEBI:33019"/>
        <dbReference type="ChEBI" id="CHEBI:37565"/>
        <dbReference type="ChEBI" id="CHEBI:58502"/>
        <dbReference type="ChEBI" id="CHEBI:60487"/>
        <dbReference type="EC" id="2.7.7.62"/>
    </reaction>
</comment>
<dbReference type="Gene3D" id="3.40.50.300">
    <property type="entry name" value="P-loop containing nucleotide triphosphate hydrolases"/>
    <property type="match status" value="1"/>
</dbReference>
<dbReference type="GO" id="GO:0005525">
    <property type="term" value="F:GTP binding"/>
    <property type="evidence" value="ECO:0007669"/>
    <property type="project" value="UniProtKB-UniRule"/>
</dbReference>
<evidence type="ECO:0000256" key="7">
    <source>
        <dbReference type="ARBA" id="ARBA00007490"/>
    </source>
</evidence>
<feature type="active site" description="GMP-histidine intermediate" evidence="15">
    <location>
        <position position="59"/>
    </location>
</feature>
<dbReference type="GO" id="GO:0043752">
    <property type="term" value="F:adenosylcobinamide kinase activity"/>
    <property type="evidence" value="ECO:0007669"/>
    <property type="project" value="UniProtKB-EC"/>
</dbReference>
<dbReference type="CDD" id="cd00544">
    <property type="entry name" value="CobU"/>
    <property type="match status" value="1"/>
</dbReference>
<dbReference type="Pfam" id="PF02283">
    <property type="entry name" value="CobU"/>
    <property type="match status" value="1"/>
</dbReference>
<comment type="catalytic activity">
    <reaction evidence="1 14">
        <text>adenosylcob(III)inamide + ATP = adenosylcob(III)inamide phosphate + ADP + H(+)</text>
        <dbReference type="Rhea" id="RHEA:15769"/>
        <dbReference type="ChEBI" id="CHEBI:2480"/>
        <dbReference type="ChEBI" id="CHEBI:15378"/>
        <dbReference type="ChEBI" id="CHEBI:30616"/>
        <dbReference type="ChEBI" id="CHEBI:58502"/>
        <dbReference type="ChEBI" id="CHEBI:456216"/>
        <dbReference type="EC" id="2.7.1.156"/>
    </reaction>
</comment>
<evidence type="ECO:0000256" key="14">
    <source>
        <dbReference type="PIRNR" id="PIRNR006135"/>
    </source>
</evidence>
<evidence type="ECO:0000256" key="3">
    <source>
        <dbReference type="ARBA" id="ARBA00001522"/>
    </source>
</evidence>
<gene>
    <name evidence="17" type="primary">cobU</name>
    <name evidence="17" type="ORF">OUO13_16255</name>
</gene>
<protein>
    <recommendedName>
        <fullName evidence="14">Bifunctional adenosylcobalamin biosynthesis protein</fullName>
        <ecNumber evidence="14">2.7.1.156</ecNumber>
        <ecNumber evidence="14">2.7.7.62</ecNumber>
    </recommendedName>
</protein>
<dbReference type="EMBL" id="JAPNOA010000056">
    <property type="protein sequence ID" value="MCY0966736.1"/>
    <property type="molecule type" value="Genomic_DNA"/>
</dbReference>
<evidence type="ECO:0000256" key="1">
    <source>
        <dbReference type="ARBA" id="ARBA00000312"/>
    </source>
</evidence>
<keyword evidence="18" id="KW-1185">Reference proteome</keyword>
<evidence type="ECO:0000256" key="6">
    <source>
        <dbReference type="ARBA" id="ARBA00005159"/>
    </source>
</evidence>
<reference evidence="17" key="1">
    <citation type="submission" date="2022-11" db="EMBL/GenBank/DDBJ databases">
        <title>Parathalassolutuus dongxingensis gen. nov., sp. nov., a novel member of family Oceanospirillaceae isolated from a coastal shrimp pond in Guangxi, China.</title>
        <authorList>
            <person name="Chen H."/>
        </authorList>
    </citation>
    <scope>NUCLEOTIDE SEQUENCE</scope>
    <source>
        <strain evidence="17">G-43</strain>
    </source>
</reference>
<keyword evidence="17" id="KW-0548">Nucleotidyltransferase</keyword>
<keyword evidence="11 14" id="KW-0418">Kinase</keyword>
<evidence type="ECO:0000256" key="11">
    <source>
        <dbReference type="ARBA" id="ARBA00022777"/>
    </source>
</evidence>
<dbReference type="Proteomes" id="UP001150830">
    <property type="component" value="Unassembled WGS sequence"/>
</dbReference>
<dbReference type="RefSeq" id="WP_283174934.1">
    <property type="nucleotide sequence ID" value="NZ_JAPNOA010000056.1"/>
</dbReference>
<dbReference type="AlphaFoldDB" id="A0A9X3ELU5"/>
<evidence type="ECO:0000256" key="5">
    <source>
        <dbReference type="ARBA" id="ARBA00004692"/>
    </source>
</evidence>
<keyword evidence="13 14" id="KW-0342">GTP-binding</keyword>
<evidence type="ECO:0000256" key="12">
    <source>
        <dbReference type="ARBA" id="ARBA00022840"/>
    </source>
</evidence>
<comment type="pathway">
    <text evidence="5 14">Cofactor biosynthesis; adenosylcobalamin biosynthesis; adenosylcobalamin from cob(II)yrinate a,c-diamide: step 6/7.</text>
</comment>
<comment type="catalytic activity">
    <reaction evidence="3">
        <text>adenosylcob(III)inamide + GTP = adenosylcob(III)inamide phosphate + GDP + H(+)</text>
        <dbReference type="Rhea" id="RHEA:15765"/>
        <dbReference type="ChEBI" id="CHEBI:2480"/>
        <dbReference type="ChEBI" id="CHEBI:15378"/>
        <dbReference type="ChEBI" id="CHEBI:37565"/>
        <dbReference type="ChEBI" id="CHEBI:58189"/>
        <dbReference type="ChEBI" id="CHEBI:58502"/>
        <dbReference type="EC" id="2.7.1.156"/>
    </reaction>
</comment>
<keyword evidence="8 14" id="KW-0169">Cobalamin biosynthesis</keyword>
<dbReference type="PANTHER" id="PTHR34848:SF1">
    <property type="entry name" value="BIFUNCTIONAL ADENOSYLCOBALAMIN BIOSYNTHESIS PROTEIN COBU"/>
    <property type="match status" value="1"/>
</dbReference>
<name>A0A9X3ELU5_9GAMM</name>
<organism evidence="17 18">
    <name type="scientific">Parathalassolituus penaei</name>
    <dbReference type="NCBI Taxonomy" id="2997323"/>
    <lineage>
        <taxon>Bacteria</taxon>
        <taxon>Pseudomonadati</taxon>
        <taxon>Pseudomonadota</taxon>
        <taxon>Gammaproteobacteria</taxon>
        <taxon>Oceanospirillales</taxon>
        <taxon>Oceanospirillaceae</taxon>
        <taxon>Parathalassolituus</taxon>
    </lineage>
</organism>
<dbReference type="NCBIfam" id="NF004469">
    <property type="entry name" value="PRK05800.1"/>
    <property type="match status" value="1"/>
</dbReference>
<evidence type="ECO:0000256" key="4">
    <source>
        <dbReference type="ARBA" id="ARBA00003889"/>
    </source>
</evidence>
<feature type="binding site" evidence="16">
    <location>
        <begin position="43"/>
        <end position="45"/>
    </location>
    <ligand>
        <name>GTP</name>
        <dbReference type="ChEBI" id="CHEBI:37565"/>
    </ligand>
</feature>
<comment type="function">
    <text evidence="4 14">Catalyzes ATP-dependent phosphorylation of adenosylcobinamide and addition of GMP to adenosylcobinamide phosphate.</text>
</comment>
<dbReference type="PANTHER" id="PTHR34848">
    <property type="match status" value="1"/>
</dbReference>